<evidence type="ECO:0000313" key="4">
    <source>
        <dbReference type="Proteomes" id="UP001367508"/>
    </source>
</evidence>
<feature type="coiled-coil region" evidence="1">
    <location>
        <begin position="207"/>
        <end position="255"/>
    </location>
</feature>
<reference evidence="3 4" key="1">
    <citation type="submission" date="2024-01" db="EMBL/GenBank/DDBJ databases">
        <title>The genomes of 5 underutilized Papilionoideae crops provide insights into root nodulation and disease resistanc.</title>
        <authorList>
            <person name="Jiang F."/>
        </authorList>
    </citation>
    <scope>NUCLEOTIDE SEQUENCE [LARGE SCALE GENOMIC DNA]</scope>
    <source>
        <strain evidence="3">LVBAO_FW01</strain>
        <tissue evidence="3">Leaves</tissue>
    </source>
</reference>
<sequence>MGRKASAAKNNDKVHMERVEPQPSGGNIKLPGAFDSHVEIPLPRFSPMKHPNFSVDGVDTRHEKSSAQEQVKHEHEHQKKSSMFFRRKKSKYHSTSVRRSERIKSTTVNLPNSNHDIEYIEDVTVSESEKDEPDTQMEQVLAESEPEPDLEPAEIVGEKSLAEKIDYALQKIEAFDKIIELLKSKVDENIGLYEAPSMTSISYRSMYIDSQKKIEALTEENQQLNGKLENALGKIEVYEKENRVLNEVLDKMKDAVNAVCISNLAKTTEAAVNASVQAIQNACSASAAKRKRNES</sequence>
<name>A0AAN9LMC1_CANGL</name>
<dbReference type="AlphaFoldDB" id="A0AAN9LMC1"/>
<gene>
    <name evidence="3" type="ORF">VNO77_17294</name>
</gene>
<organism evidence="3 4">
    <name type="scientific">Canavalia gladiata</name>
    <name type="common">Sword bean</name>
    <name type="synonym">Dolichos gladiatus</name>
    <dbReference type="NCBI Taxonomy" id="3824"/>
    <lineage>
        <taxon>Eukaryota</taxon>
        <taxon>Viridiplantae</taxon>
        <taxon>Streptophyta</taxon>
        <taxon>Embryophyta</taxon>
        <taxon>Tracheophyta</taxon>
        <taxon>Spermatophyta</taxon>
        <taxon>Magnoliopsida</taxon>
        <taxon>eudicotyledons</taxon>
        <taxon>Gunneridae</taxon>
        <taxon>Pentapetalae</taxon>
        <taxon>rosids</taxon>
        <taxon>fabids</taxon>
        <taxon>Fabales</taxon>
        <taxon>Fabaceae</taxon>
        <taxon>Papilionoideae</taxon>
        <taxon>50 kb inversion clade</taxon>
        <taxon>NPAAA clade</taxon>
        <taxon>indigoferoid/millettioid clade</taxon>
        <taxon>Phaseoleae</taxon>
        <taxon>Canavalia</taxon>
    </lineage>
</organism>
<evidence type="ECO:0000256" key="1">
    <source>
        <dbReference type="SAM" id="Coils"/>
    </source>
</evidence>
<accession>A0AAN9LMC1</accession>
<dbReference type="EMBL" id="JAYMYQ010000004">
    <property type="protein sequence ID" value="KAK7336748.1"/>
    <property type="molecule type" value="Genomic_DNA"/>
</dbReference>
<protein>
    <submittedName>
        <fullName evidence="3">Uncharacterized protein</fullName>
    </submittedName>
</protein>
<evidence type="ECO:0000256" key="2">
    <source>
        <dbReference type="SAM" id="MobiDB-lite"/>
    </source>
</evidence>
<feature type="compositionally biased region" description="Basic and acidic residues" evidence="2">
    <location>
        <begin position="10"/>
        <end position="20"/>
    </location>
</feature>
<feature type="region of interest" description="Disordered" evidence="2">
    <location>
        <begin position="1"/>
        <end position="103"/>
    </location>
</feature>
<dbReference type="PANTHER" id="PTHR38936:SF1">
    <property type="entry name" value="DUF641 DOMAIN-CONTAINING PROTEIN"/>
    <property type="match status" value="1"/>
</dbReference>
<evidence type="ECO:0000313" key="3">
    <source>
        <dbReference type="EMBL" id="KAK7336748.1"/>
    </source>
</evidence>
<dbReference type="PANTHER" id="PTHR38936">
    <property type="entry name" value="TITIN-LIKE ISOFORM X2"/>
    <property type="match status" value="1"/>
</dbReference>
<feature type="compositionally biased region" description="Basic and acidic residues" evidence="2">
    <location>
        <begin position="58"/>
        <end position="79"/>
    </location>
</feature>
<comment type="caution">
    <text evidence="3">The sequence shown here is derived from an EMBL/GenBank/DDBJ whole genome shotgun (WGS) entry which is preliminary data.</text>
</comment>
<keyword evidence="4" id="KW-1185">Reference proteome</keyword>
<keyword evidence="1" id="KW-0175">Coiled coil</keyword>
<proteinExistence type="predicted"/>
<dbReference type="Proteomes" id="UP001367508">
    <property type="component" value="Unassembled WGS sequence"/>
</dbReference>